<dbReference type="InterPro" id="IPR012336">
    <property type="entry name" value="Thioredoxin-like_fold"/>
</dbReference>
<name>A0A1B7LXX0_9MICC</name>
<protein>
    <recommendedName>
        <fullName evidence="3">Thioredoxin-like fold domain-containing protein</fullName>
    </recommendedName>
</protein>
<evidence type="ECO:0000313" key="4">
    <source>
        <dbReference type="EMBL" id="OAV60128.1"/>
    </source>
</evidence>
<feature type="domain" description="Thioredoxin-like fold" evidence="3">
    <location>
        <begin position="118"/>
        <end position="271"/>
    </location>
</feature>
<dbReference type="EMBL" id="LXEY01000020">
    <property type="protein sequence ID" value="OAV60128.1"/>
    <property type="molecule type" value="Genomic_DNA"/>
</dbReference>
<keyword evidence="5" id="KW-1185">Reference proteome</keyword>
<feature type="region of interest" description="Disordered" evidence="1">
    <location>
        <begin position="59"/>
        <end position="88"/>
    </location>
</feature>
<gene>
    <name evidence="4" type="ORF">A6F49_12050</name>
</gene>
<dbReference type="RefSeq" id="WP_043057520.1">
    <property type="nucleotide sequence ID" value="NZ_LXEY01000020.1"/>
</dbReference>
<evidence type="ECO:0000313" key="5">
    <source>
        <dbReference type="Proteomes" id="UP000078292"/>
    </source>
</evidence>
<dbReference type="OrthoDB" id="117402at2"/>
<keyword evidence="2" id="KW-0812">Transmembrane</keyword>
<evidence type="ECO:0000256" key="2">
    <source>
        <dbReference type="SAM" id="Phobius"/>
    </source>
</evidence>
<dbReference type="Pfam" id="PF13462">
    <property type="entry name" value="Thioredoxin_4"/>
    <property type="match status" value="1"/>
</dbReference>
<feature type="compositionally biased region" description="Low complexity" evidence="1">
    <location>
        <begin position="62"/>
        <end position="74"/>
    </location>
</feature>
<dbReference type="InterPro" id="IPR036249">
    <property type="entry name" value="Thioredoxin-like_sf"/>
</dbReference>
<keyword evidence="2" id="KW-0472">Membrane</keyword>
<feature type="region of interest" description="Disordered" evidence="1">
    <location>
        <begin position="1"/>
        <end position="25"/>
    </location>
</feature>
<organism evidence="4 5">
    <name type="scientific">Enteractinococcus helveticum</name>
    <dbReference type="NCBI Taxonomy" id="1837282"/>
    <lineage>
        <taxon>Bacteria</taxon>
        <taxon>Bacillati</taxon>
        <taxon>Actinomycetota</taxon>
        <taxon>Actinomycetes</taxon>
        <taxon>Micrococcales</taxon>
        <taxon>Micrococcaceae</taxon>
    </lineage>
</organism>
<dbReference type="SUPFAM" id="SSF52833">
    <property type="entry name" value="Thioredoxin-like"/>
    <property type="match status" value="1"/>
</dbReference>
<feature type="transmembrane region" description="Helical" evidence="2">
    <location>
        <begin position="32"/>
        <end position="53"/>
    </location>
</feature>
<evidence type="ECO:0000259" key="3">
    <source>
        <dbReference type="Pfam" id="PF13462"/>
    </source>
</evidence>
<dbReference type="Gene3D" id="3.40.30.10">
    <property type="entry name" value="Glutaredoxin"/>
    <property type="match status" value="1"/>
</dbReference>
<accession>A0A1B7LXX0</accession>
<proteinExistence type="predicted"/>
<keyword evidence="2" id="KW-1133">Transmembrane helix</keyword>
<reference evidence="4 5" key="1">
    <citation type="submission" date="2016-04" db="EMBL/GenBank/DDBJ databases">
        <title>First whole genome shotgun sequence of the bacterium Enteractinococcus sp. strain UASWS1574.</title>
        <authorList>
            <person name="Crovadore J."/>
            <person name="Chablais R."/>
            <person name="Lefort F."/>
        </authorList>
    </citation>
    <scope>NUCLEOTIDE SEQUENCE [LARGE SCALE GENOMIC DNA]</scope>
    <source>
        <strain evidence="4 5">UASWS1574</strain>
    </source>
</reference>
<dbReference type="Proteomes" id="UP000078292">
    <property type="component" value="Unassembled WGS sequence"/>
</dbReference>
<comment type="caution">
    <text evidence="4">The sequence shown here is derived from an EMBL/GenBank/DDBJ whole genome shotgun (WGS) entry which is preliminary data.</text>
</comment>
<sequence>MAKNKSARSSRDTVRQAHANQLAAEKRRSRTITWTIVGVIAAIVAIIVVVTLMNSSRSIPDAGPAPTAATASGGLLFEDGAPVEGDSPAEVDATTVEEPDPDTAGQVPTEVPGTDQADIIIYADANCVYCAQFETENAETLNELVDDGHSLEYRIVNYLDNPGTENYSSRAANAMACVAEESPEHAMDFVHEVFMSYNSHQGAGLSNDELTSLASEVGADINGCVSDNTFRPFVNFTTAKAVETGIAGTPSVWVNGVQYENTANGEPFQEWAEAQLDG</sequence>
<dbReference type="AlphaFoldDB" id="A0A1B7LXX0"/>
<dbReference type="STRING" id="1837282.A6F49_12050"/>
<evidence type="ECO:0000256" key="1">
    <source>
        <dbReference type="SAM" id="MobiDB-lite"/>
    </source>
</evidence>